<dbReference type="Proteomes" id="UP001291912">
    <property type="component" value="Unassembled WGS sequence"/>
</dbReference>
<organism evidence="3 4">
    <name type="scientific">Microbacterium aquimaris</name>
    <dbReference type="NCBI Taxonomy" id="459816"/>
    <lineage>
        <taxon>Bacteria</taxon>
        <taxon>Bacillati</taxon>
        <taxon>Actinomycetota</taxon>
        <taxon>Actinomycetes</taxon>
        <taxon>Micrococcales</taxon>
        <taxon>Microbacteriaceae</taxon>
        <taxon>Microbacterium</taxon>
    </lineage>
</organism>
<dbReference type="RefSeq" id="WP_194424395.1">
    <property type="nucleotide sequence ID" value="NZ_BAAAPT010000002.1"/>
</dbReference>
<feature type="chain" id="PRO_5046786775" description="Lipoprotein" evidence="2">
    <location>
        <begin position="30"/>
        <end position="142"/>
    </location>
</feature>
<feature type="signal peptide" evidence="2">
    <location>
        <begin position="1"/>
        <end position="29"/>
    </location>
</feature>
<evidence type="ECO:0008006" key="5">
    <source>
        <dbReference type="Google" id="ProtNLM"/>
    </source>
</evidence>
<keyword evidence="4" id="KW-1185">Reference proteome</keyword>
<dbReference type="PROSITE" id="PS51257">
    <property type="entry name" value="PROKAR_LIPOPROTEIN"/>
    <property type="match status" value="1"/>
</dbReference>
<feature type="region of interest" description="Disordered" evidence="1">
    <location>
        <begin position="23"/>
        <end position="42"/>
    </location>
</feature>
<proteinExistence type="predicted"/>
<protein>
    <recommendedName>
        <fullName evidence="5">Lipoprotein</fullName>
    </recommendedName>
</protein>
<dbReference type="EMBL" id="JAWJYN010000002">
    <property type="protein sequence ID" value="MDZ8161882.1"/>
    <property type="molecule type" value="Genomic_DNA"/>
</dbReference>
<keyword evidence="2" id="KW-0732">Signal</keyword>
<evidence type="ECO:0000313" key="4">
    <source>
        <dbReference type="Proteomes" id="UP001291912"/>
    </source>
</evidence>
<feature type="compositionally biased region" description="Low complexity" evidence="1">
    <location>
        <begin position="23"/>
        <end position="41"/>
    </location>
</feature>
<comment type="caution">
    <text evidence="3">The sequence shown here is derived from an EMBL/GenBank/DDBJ whole genome shotgun (WGS) entry which is preliminary data.</text>
</comment>
<name>A0ABU5N761_9MICO</name>
<sequence length="142" mass="14964">MGSRSGRIAAATLAATLLSGCAASTDAPATPPANASDADASQRFPDVLEASLTRDGEAYTITVTMSSPYDTPQRYADGWRVVTTDGAVLAEHTLTHDHADEQPFTRSCGPFVIPPDADEVIIEGRDRTHGYGGQTITVTVDR</sequence>
<evidence type="ECO:0000256" key="2">
    <source>
        <dbReference type="SAM" id="SignalP"/>
    </source>
</evidence>
<accession>A0ABU5N761</accession>
<gene>
    <name evidence="3" type="ORF">R2Q92_08505</name>
</gene>
<reference evidence="3 4" key="1">
    <citation type="submission" date="2023-10" db="EMBL/GenBank/DDBJ databases">
        <title>Microbacterium xanthum sp. nov., isolated from seaweed.</title>
        <authorList>
            <person name="Lee S.D."/>
        </authorList>
    </citation>
    <scope>NUCLEOTIDE SEQUENCE [LARGE SCALE GENOMIC DNA]</scope>
    <source>
        <strain evidence="3 4">KCTC 19124</strain>
    </source>
</reference>
<evidence type="ECO:0000313" key="3">
    <source>
        <dbReference type="EMBL" id="MDZ8161882.1"/>
    </source>
</evidence>
<evidence type="ECO:0000256" key="1">
    <source>
        <dbReference type="SAM" id="MobiDB-lite"/>
    </source>
</evidence>